<dbReference type="Proteomes" id="UP001221328">
    <property type="component" value="Unassembled WGS sequence"/>
</dbReference>
<evidence type="ECO:0000256" key="1">
    <source>
        <dbReference type="SAM" id="Phobius"/>
    </source>
</evidence>
<comment type="caution">
    <text evidence="2">The sequence shown here is derived from an EMBL/GenBank/DDBJ whole genome shotgun (WGS) entry which is preliminary data.</text>
</comment>
<reference evidence="2 3" key="1">
    <citation type="journal article" date="2015" name="Int. J. Syst. Evol. Microbiol.">
        <title>Streptomyces gilvifuscus sp. nov., an actinomycete that produces antibacterial compounds isolated from soil.</title>
        <authorList>
            <person name="Nguyen T.M."/>
            <person name="Kim J."/>
        </authorList>
    </citation>
    <scope>NUCLEOTIDE SEQUENCE [LARGE SCALE GENOMIC DNA]</scope>
    <source>
        <strain evidence="2 3">T113</strain>
    </source>
</reference>
<proteinExistence type="predicted"/>
<feature type="transmembrane region" description="Helical" evidence="1">
    <location>
        <begin position="99"/>
        <end position="123"/>
    </location>
</feature>
<accession>A0ABT5FQH1</accession>
<feature type="transmembrane region" description="Helical" evidence="1">
    <location>
        <begin position="27"/>
        <end position="49"/>
    </location>
</feature>
<dbReference type="EMBL" id="JAQOSK010000003">
    <property type="protein sequence ID" value="MDC2954794.1"/>
    <property type="molecule type" value="Genomic_DNA"/>
</dbReference>
<organism evidence="2 3">
    <name type="scientific">Streptomyces gilvifuscus</name>
    <dbReference type="NCBI Taxonomy" id="1550617"/>
    <lineage>
        <taxon>Bacteria</taxon>
        <taxon>Bacillati</taxon>
        <taxon>Actinomycetota</taxon>
        <taxon>Actinomycetes</taxon>
        <taxon>Kitasatosporales</taxon>
        <taxon>Streptomycetaceae</taxon>
        <taxon>Streptomyces</taxon>
    </lineage>
</organism>
<keyword evidence="3" id="KW-1185">Reference proteome</keyword>
<evidence type="ECO:0000313" key="3">
    <source>
        <dbReference type="Proteomes" id="UP001221328"/>
    </source>
</evidence>
<sequence>MAHASSRRGPGPLAPGSPKARRDVRRAWLWLLMLLPAMVLAVLVGDWLLRLQGHDDGYDTVPLGATLLAGGVALLVLIAPGIAALLFGLRARRHGAAAGLAPALAGGIAAVGLVVLNVVSLIVSR</sequence>
<protein>
    <recommendedName>
        <fullName evidence="4">Integral membrane protein</fullName>
    </recommendedName>
</protein>
<dbReference type="RefSeq" id="WP_272174921.1">
    <property type="nucleotide sequence ID" value="NZ_JAQOSK010000003.1"/>
</dbReference>
<name>A0ABT5FQH1_9ACTN</name>
<evidence type="ECO:0008006" key="4">
    <source>
        <dbReference type="Google" id="ProtNLM"/>
    </source>
</evidence>
<keyword evidence="1" id="KW-0812">Transmembrane</keyword>
<feature type="transmembrane region" description="Helical" evidence="1">
    <location>
        <begin position="61"/>
        <end position="87"/>
    </location>
</feature>
<keyword evidence="1" id="KW-1133">Transmembrane helix</keyword>
<gene>
    <name evidence="2" type="ORF">PO587_09995</name>
</gene>
<keyword evidence="1" id="KW-0472">Membrane</keyword>
<evidence type="ECO:0000313" key="2">
    <source>
        <dbReference type="EMBL" id="MDC2954794.1"/>
    </source>
</evidence>